<evidence type="ECO:0000313" key="3">
    <source>
        <dbReference type="Proteomes" id="UP000006764"/>
    </source>
</evidence>
<dbReference type="GO" id="GO:0032259">
    <property type="term" value="P:methylation"/>
    <property type="evidence" value="ECO:0007669"/>
    <property type="project" value="UniProtKB-KW"/>
</dbReference>
<protein>
    <submittedName>
        <fullName evidence="2">Lysine methyltransferase</fullName>
    </submittedName>
</protein>
<accession>A0A0B4XJ89</accession>
<proteinExistence type="predicted"/>
<dbReference type="RefSeq" id="WP_008735466.1">
    <property type="nucleotide sequence ID" value="NZ_CP004387.1"/>
</dbReference>
<evidence type="ECO:0000259" key="1">
    <source>
        <dbReference type="PROSITE" id="PS50280"/>
    </source>
</evidence>
<organism evidence="2 3">
    <name type="scientific">Isoalcanivorax pacificus W11-5</name>
    <dbReference type="NCBI Taxonomy" id="391936"/>
    <lineage>
        <taxon>Bacteria</taxon>
        <taxon>Pseudomonadati</taxon>
        <taxon>Pseudomonadota</taxon>
        <taxon>Gammaproteobacteria</taxon>
        <taxon>Oceanospirillales</taxon>
        <taxon>Alcanivoracaceae</taxon>
        <taxon>Isoalcanivorax</taxon>
    </lineage>
</organism>
<sequence>MSSAYLRQELVYVGASPVHGRGLFARVDIPAETELGICATQPAAGAGPHVLWLDEATRPVQVTCDLRYINHAAQPNVAYYEDLSVMTLRDIQAGEELLHHYGDDWA</sequence>
<dbReference type="InterPro" id="IPR046341">
    <property type="entry name" value="SET_dom_sf"/>
</dbReference>
<dbReference type="Proteomes" id="UP000006764">
    <property type="component" value="Chromosome"/>
</dbReference>
<dbReference type="KEGG" id="apac:S7S_09735"/>
<dbReference type="Pfam" id="PF00856">
    <property type="entry name" value="SET"/>
    <property type="match status" value="1"/>
</dbReference>
<dbReference type="AlphaFoldDB" id="A0A0B4XJ89"/>
<evidence type="ECO:0000313" key="2">
    <source>
        <dbReference type="EMBL" id="AJD48359.1"/>
    </source>
</evidence>
<dbReference type="PROSITE" id="PS50280">
    <property type="entry name" value="SET"/>
    <property type="match status" value="1"/>
</dbReference>
<dbReference type="STRING" id="391936.S7S_09735"/>
<dbReference type="Gene3D" id="2.170.270.10">
    <property type="entry name" value="SET domain"/>
    <property type="match status" value="1"/>
</dbReference>
<name>A0A0B4XJ89_9GAMM</name>
<keyword evidence="3" id="KW-1185">Reference proteome</keyword>
<dbReference type="EMBL" id="CP004387">
    <property type="protein sequence ID" value="AJD48359.1"/>
    <property type="molecule type" value="Genomic_DNA"/>
</dbReference>
<keyword evidence="2" id="KW-0489">Methyltransferase</keyword>
<gene>
    <name evidence="2" type="ORF">S7S_09735</name>
</gene>
<dbReference type="InterPro" id="IPR001214">
    <property type="entry name" value="SET_dom"/>
</dbReference>
<feature type="domain" description="SET" evidence="1">
    <location>
        <begin position="9"/>
        <end position="102"/>
    </location>
</feature>
<dbReference type="HOGENOM" id="CLU_020840_4_2_6"/>
<dbReference type="GO" id="GO:0008168">
    <property type="term" value="F:methyltransferase activity"/>
    <property type="evidence" value="ECO:0007669"/>
    <property type="project" value="UniProtKB-KW"/>
</dbReference>
<dbReference type="SUPFAM" id="SSF82199">
    <property type="entry name" value="SET domain"/>
    <property type="match status" value="1"/>
</dbReference>
<dbReference type="OrthoDB" id="9790349at2"/>
<keyword evidence="2" id="KW-0808">Transferase</keyword>
<reference evidence="2 3" key="1">
    <citation type="journal article" date="2012" name="J. Bacteriol.">
        <title>Genome sequence of an alkane-degrading bacterium, Alcanivorax pacificus type strain W11-5, isolated from deep sea sediment.</title>
        <authorList>
            <person name="Lai Q."/>
            <person name="Shao Z."/>
        </authorList>
    </citation>
    <scope>NUCLEOTIDE SEQUENCE [LARGE SCALE GENOMIC DNA]</scope>
    <source>
        <strain evidence="2 3">W11-5</strain>
    </source>
</reference>